<evidence type="ECO:0000313" key="3">
    <source>
        <dbReference type="Proteomes" id="UP000215914"/>
    </source>
</evidence>
<dbReference type="Proteomes" id="UP000215914">
    <property type="component" value="Unassembled WGS sequence"/>
</dbReference>
<keyword evidence="3" id="KW-1185">Reference proteome</keyword>
<dbReference type="EMBL" id="MNCJ02000326">
    <property type="protein sequence ID" value="KAF5781450.1"/>
    <property type="molecule type" value="Genomic_DNA"/>
</dbReference>
<reference evidence="2" key="2">
    <citation type="submission" date="2020-06" db="EMBL/GenBank/DDBJ databases">
        <title>Helianthus annuus Genome sequencing and assembly Release 2.</title>
        <authorList>
            <person name="Gouzy J."/>
            <person name="Langlade N."/>
            <person name="Munos S."/>
        </authorList>
    </citation>
    <scope>NUCLEOTIDE SEQUENCE</scope>
    <source>
        <tissue evidence="2">Leaves</tissue>
    </source>
</reference>
<evidence type="ECO:0000313" key="2">
    <source>
        <dbReference type="EMBL" id="KAF5781450.1"/>
    </source>
</evidence>
<reference evidence="2" key="1">
    <citation type="journal article" date="2017" name="Nature">
        <title>The sunflower genome provides insights into oil metabolism, flowering and Asterid evolution.</title>
        <authorList>
            <person name="Badouin H."/>
            <person name="Gouzy J."/>
            <person name="Grassa C.J."/>
            <person name="Murat F."/>
            <person name="Staton S.E."/>
            <person name="Cottret L."/>
            <person name="Lelandais-Briere C."/>
            <person name="Owens G.L."/>
            <person name="Carrere S."/>
            <person name="Mayjonade B."/>
            <person name="Legrand L."/>
            <person name="Gill N."/>
            <person name="Kane N.C."/>
            <person name="Bowers J.E."/>
            <person name="Hubner S."/>
            <person name="Bellec A."/>
            <person name="Berard A."/>
            <person name="Berges H."/>
            <person name="Blanchet N."/>
            <person name="Boniface M.C."/>
            <person name="Brunel D."/>
            <person name="Catrice O."/>
            <person name="Chaidir N."/>
            <person name="Claudel C."/>
            <person name="Donnadieu C."/>
            <person name="Faraut T."/>
            <person name="Fievet G."/>
            <person name="Helmstetter N."/>
            <person name="King M."/>
            <person name="Knapp S.J."/>
            <person name="Lai Z."/>
            <person name="Le Paslier M.C."/>
            <person name="Lippi Y."/>
            <person name="Lorenzon L."/>
            <person name="Mandel J.R."/>
            <person name="Marage G."/>
            <person name="Marchand G."/>
            <person name="Marquand E."/>
            <person name="Bret-Mestries E."/>
            <person name="Morien E."/>
            <person name="Nambeesan S."/>
            <person name="Nguyen T."/>
            <person name="Pegot-Espagnet P."/>
            <person name="Pouilly N."/>
            <person name="Raftis F."/>
            <person name="Sallet E."/>
            <person name="Schiex T."/>
            <person name="Thomas J."/>
            <person name="Vandecasteele C."/>
            <person name="Vares D."/>
            <person name="Vear F."/>
            <person name="Vautrin S."/>
            <person name="Crespi M."/>
            <person name="Mangin B."/>
            <person name="Burke J.M."/>
            <person name="Salse J."/>
            <person name="Munos S."/>
            <person name="Vincourt P."/>
            <person name="Rieseberg L.H."/>
            <person name="Langlade N.B."/>
        </authorList>
    </citation>
    <scope>NUCLEOTIDE SEQUENCE</scope>
    <source>
        <tissue evidence="2">Leaves</tissue>
    </source>
</reference>
<feature type="region of interest" description="Disordered" evidence="1">
    <location>
        <begin position="1"/>
        <end position="57"/>
    </location>
</feature>
<comment type="caution">
    <text evidence="2">The sequence shown here is derived from an EMBL/GenBank/DDBJ whole genome shotgun (WGS) entry which is preliminary data.</text>
</comment>
<proteinExistence type="predicted"/>
<gene>
    <name evidence="2" type="ORF">HanXRQr2_Chr11g0483801</name>
</gene>
<dbReference type="AlphaFoldDB" id="A0A9K3HNH3"/>
<name>A0A9K3HNH3_HELAN</name>
<feature type="compositionally biased region" description="Low complexity" evidence="1">
    <location>
        <begin position="46"/>
        <end position="57"/>
    </location>
</feature>
<feature type="compositionally biased region" description="Polar residues" evidence="1">
    <location>
        <begin position="1"/>
        <end position="20"/>
    </location>
</feature>
<feature type="region of interest" description="Disordered" evidence="1">
    <location>
        <begin position="73"/>
        <end position="122"/>
    </location>
</feature>
<evidence type="ECO:0000256" key="1">
    <source>
        <dbReference type="SAM" id="MobiDB-lite"/>
    </source>
</evidence>
<accession>A0A9K3HNH3</accession>
<sequence length="122" mass="13366">MASSLKNTSTTMSAVNSSNGIPPLPPPPTGSQKNVEKRPTPIFSKPLSSSALTSSAPSTSDIFTLILQMRDRMQQQDETNDRILREIGDLKRQKKTAEDHSPLMPKSLNFDTPMITSQPLVD</sequence>
<organism evidence="2 3">
    <name type="scientific">Helianthus annuus</name>
    <name type="common">Common sunflower</name>
    <dbReference type="NCBI Taxonomy" id="4232"/>
    <lineage>
        <taxon>Eukaryota</taxon>
        <taxon>Viridiplantae</taxon>
        <taxon>Streptophyta</taxon>
        <taxon>Embryophyta</taxon>
        <taxon>Tracheophyta</taxon>
        <taxon>Spermatophyta</taxon>
        <taxon>Magnoliopsida</taxon>
        <taxon>eudicotyledons</taxon>
        <taxon>Gunneridae</taxon>
        <taxon>Pentapetalae</taxon>
        <taxon>asterids</taxon>
        <taxon>campanulids</taxon>
        <taxon>Asterales</taxon>
        <taxon>Asteraceae</taxon>
        <taxon>Asteroideae</taxon>
        <taxon>Heliantheae alliance</taxon>
        <taxon>Heliantheae</taxon>
        <taxon>Helianthus</taxon>
    </lineage>
</organism>
<dbReference type="Gramene" id="mRNA:HanXRQr2_Chr11g0483801">
    <property type="protein sequence ID" value="CDS:HanXRQr2_Chr11g0483801.1"/>
    <property type="gene ID" value="HanXRQr2_Chr11g0483801"/>
</dbReference>
<protein>
    <submittedName>
        <fullName evidence="2">Uncharacterized protein</fullName>
    </submittedName>
</protein>
<feature type="compositionally biased region" description="Basic and acidic residues" evidence="1">
    <location>
        <begin position="73"/>
        <end position="101"/>
    </location>
</feature>